<keyword evidence="4" id="KW-1185">Reference proteome</keyword>
<name>A0A5N0EFY2_9NOCA</name>
<dbReference type="OrthoDB" id="9803476at2"/>
<dbReference type="EMBL" id="VXLC01000006">
    <property type="protein sequence ID" value="KAA8887730.1"/>
    <property type="molecule type" value="Genomic_DNA"/>
</dbReference>
<dbReference type="Proteomes" id="UP000323876">
    <property type="component" value="Unassembled WGS sequence"/>
</dbReference>
<gene>
    <name evidence="3" type="ORF">F3087_17480</name>
</gene>
<dbReference type="Gene3D" id="3.30.530.20">
    <property type="match status" value="1"/>
</dbReference>
<reference evidence="3 4" key="1">
    <citation type="submission" date="2019-09" db="EMBL/GenBank/DDBJ databases">
        <authorList>
            <person name="Wang X."/>
        </authorList>
    </citation>
    <scope>NUCLEOTIDE SEQUENCE [LARGE SCALE GENOMIC DNA]</scope>
    <source>
        <strain evidence="3 4">CICC 11023</strain>
    </source>
</reference>
<proteinExistence type="inferred from homology"/>
<evidence type="ECO:0000313" key="3">
    <source>
        <dbReference type="EMBL" id="KAA8887730.1"/>
    </source>
</evidence>
<evidence type="ECO:0000313" key="4">
    <source>
        <dbReference type="Proteomes" id="UP000323876"/>
    </source>
</evidence>
<accession>A0A5N0EFY2</accession>
<dbReference type="Pfam" id="PF08327">
    <property type="entry name" value="AHSA1"/>
    <property type="match status" value="1"/>
</dbReference>
<comment type="caution">
    <text evidence="3">The sequence shown here is derived from an EMBL/GenBank/DDBJ whole genome shotgun (WGS) entry which is preliminary data.</text>
</comment>
<evidence type="ECO:0000259" key="2">
    <source>
        <dbReference type="Pfam" id="PF08327"/>
    </source>
</evidence>
<dbReference type="InterPro" id="IPR023393">
    <property type="entry name" value="START-like_dom_sf"/>
</dbReference>
<dbReference type="CDD" id="cd07814">
    <property type="entry name" value="SRPBCC_CalC_Aha1-like"/>
    <property type="match status" value="1"/>
</dbReference>
<comment type="similarity">
    <text evidence="1">Belongs to the AHA1 family.</text>
</comment>
<protein>
    <submittedName>
        <fullName evidence="3">SRPBCC domain-containing protein</fullName>
    </submittedName>
</protein>
<dbReference type="InterPro" id="IPR013538">
    <property type="entry name" value="ASHA1/2-like_C"/>
</dbReference>
<feature type="domain" description="Activator of Hsp90 ATPase homologue 1/2-like C-terminal" evidence="2">
    <location>
        <begin position="21"/>
        <end position="154"/>
    </location>
</feature>
<sequence>MMPDSELDPAAVEVGSFFPQSPEAVWRALTDPDLLERWLLRPTGFVASVGTHFVFTVPPQLPSAARRRATPLGEIACEVLTARPGEQLTYTSVDLRADRPARWVVDWSIRPDGRGTRLLVTQTGFDISDRRQKMARNALERGWKTGLSRLREVLDHIET</sequence>
<dbReference type="SUPFAM" id="SSF55961">
    <property type="entry name" value="Bet v1-like"/>
    <property type="match status" value="1"/>
</dbReference>
<evidence type="ECO:0000256" key="1">
    <source>
        <dbReference type="ARBA" id="ARBA00006817"/>
    </source>
</evidence>
<organism evidence="3 4">
    <name type="scientific">Nocardia colli</name>
    <dbReference type="NCBI Taxonomy" id="2545717"/>
    <lineage>
        <taxon>Bacteria</taxon>
        <taxon>Bacillati</taxon>
        <taxon>Actinomycetota</taxon>
        <taxon>Actinomycetes</taxon>
        <taxon>Mycobacteriales</taxon>
        <taxon>Nocardiaceae</taxon>
        <taxon>Nocardia</taxon>
    </lineage>
</organism>
<dbReference type="AlphaFoldDB" id="A0A5N0EFY2"/>